<keyword evidence="3" id="KW-1185">Reference proteome</keyword>
<proteinExistence type="predicted"/>
<organism evidence="2 3">
    <name type="scientific">Puccinia coronata f. sp. avenae</name>
    <dbReference type="NCBI Taxonomy" id="200324"/>
    <lineage>
        <taxon>Eukaryota</taxon>
        <taxon>Fungi</taxon>
        <taxon>Dikarya</taxon>
        <taxon>Basidiomycota</taxon>
        <taxon>Pucciniomycotina</taxon>
        <taxon>Pucciniomycetes</taxon>
        <taxon>Pucciniales</taxon>
        <taxon>Pucciniaceae</taxon>
        <taxon>Puccinia</taxon>
    </lineage>
</organism>
<comment type="caution">
    <text evidence="2">The sequence shown here is derived from an EMBL/GenBank/DDBJ whole genome shotgun (WGS) entry which is preliminary data.</text>
</comment>
<name>A0A2N5TIN8_9BASI</name>
<accession>A0A2N5TIN8</accession>
<dbReference type="Proteomes" id="UP000235388">
    <property type="component" value="Unassembled WGS sequence"/>
</dbReference>
<dbReference type="EMBL" id="PGCJ01000623">
    <property type="protein sequence ID" value="PLW25362.1"/>
    <property type="molecule type" value="Genomic_DNA"/>
</dbReference>
<evidence type="ECO:0000256" key="1">
    <source>
        <dbReference type="SAM" id="MobiDB-lite"/>
    </source>
</evidence>
<reference evidence="2 3" key="1">
    <citation type="submission" date="2017-11" db="EMBL/GenBank/DDBJ databases">
        <title>De novo assembly and phasing of dikaryotic genomes from two isolates of Puccinia coronata f. sp. avenae, the causal agent of oat crown rust.</title>
        <authorList>
            <person name="Miller M.E."/>
            <person name="Zhang Y."/>
            <person name="Omidvar V."/>
            <person name="Sperschneider J."/>
            <person name="Schwessinger B."/>
            <person name="Raley C."/>
            <person name="Palmer J.M."/>
            <person name="Garnica D."/>
            <person name="Upadhyaya N."/>
            <person name="Rathjen J."/>
            <person name="Taylor J.M."/>
            <person name="Park R.F."/>
            <person name="Dodds P.N."/>
            <person name="Hirsch C.D."/>
            <person name="Kianian S.F."/>
            <person name="Figueroa M."/>
        </authorList>
    </citation>
    <scope>NUCLEOTIDE SEQUENCE [LARGE SCALE GENOMIC DNA]</scope>
    <source>
        <strain evidence="2">12NC29</strain>
    </source>
</reference>
<evidence type="ECO:0000313" key="3">
    <source>
        <dbReference type="Proteomes" id="UP000235388"/>
    </source>
</evidence>
<gene>
    <name evidence="2" type="ORF">PCANC_26012</name>
</gene>
<evidence type="ECO:0000313" key="2">
    <source>
        <dbReference type="EMBL" id="PLW25362.1"/>
    </source>
</evidence>
<feature type="compositionally biased region" description="Polar residues" evidence="1">
    <location>
        <begin position="175"/>
        <end position="185"/>
    </location>
</feature>
<sequence length="194" mass="20949">MTEAVCVKSQTQSIKGQLDSEGEVFYLMAASRPDLQFPFETRRAEQNVLPPSPTSASRKIVSLERNQSSRFGRRNAAHISDFSASRFGVDISLRRAELTFAYELGGAGHADFYQVLAASPLCRGSNVSSVVLGDAKESLRNYLGEESLTARRYGRSGASGHMSKSRSTQRHLGQAGSSALGSRSAQFGEVPKGV</sequence>
<protein>
    <submittedName>
        <fullName evidence="2">Uncharacterized protein</fullName>
    </submittedName>
</protein>
<feature type="region of interest" description="Disordered" evidence="1">
    <location>
        <begin position="153"/>
        <end position="194"/>
    </location>
</feature>
<dbReference type="AlphaFoldDB" id="A0A2N5TIN8"/>